<dbReference type="InterPro" id="IPR036259">
    <property type="entry name" value="MFS_trans_sf"/>
</dbReference>
<feature type="region of interest" description="Disordered" evidence="5">
    <location>
        <begin position="1"/>
        <end position="21"/>
    </location>
</feature>
<feature type="transmembrane region" description="Helical" evidence="6">
    <location>
        <begin position="211"/>
        <end position="234"/>
    </location>
</feature>
<dbReference type="SUPFAM" id="SSF103473">
    <property type="entry name" value="MFS general substrate transporter"/>
    <property type="match status" value="1"/>
</dbReference>
<proteinExistence type="predicted"/>
<dbReference type="GO" id="GO:0022857">
    <property type="term" value="F:transmembrane transporter activity"/>
    <property type="evidence" value="ECO:0007669"/>
    <property type="project" value="TreeGrafter"/>
</dbReference>
<keyword evidence="2 6" id="KW-0812">Transmembrane</keyword>
<accession>A0A8H4RB30</accession>
<feature type="transmembrane region" description="Helical" evidence="6">
    <location>
        <begin position="107"/>
        <end position="125"/>
    </location>
</feature>
<keyword evidence="8" id="KW-1185">Reference proteome</keyword>
<feature type="transmembrane region" description="Helical" evidence="6">
    <location>
        <begin position="146"/>
        <end position="165"/>
    </location>
</feature>
<feature type="compositionally biased region" description="Polar residues" evidence="5">
    <location>
        <begin position="1"/>
        <end position="11"/>
    </location>
</feature>
<feature type="transmembrane region" description="Helical" evidence="6">
    <location>
        <begin position="177"/>
        <end position="199"/>
    </location>
</feature>
<feature type="region of interest" description="Disordered" evidence="5">
    <location>
        <begin position="265"/>
        <end position="284"/>
    </location>
</feature>
<evidence type="ECO:0000256" key="3">
    <source>
        <dbReference type="ARBA" id="ARBA00022989"/>
    </source>
</evidence>
<keyword evidence="3 6" id="KW-1133">Transmembrane helix</keyword>
<evidence type="ECO:0000256" key="5">
    <source>
        <dbReference type="SAM" id="MobiDB-lite"/>
    </source>
</evidence>
<comment type="caution">
    <text evidence="7">The sequence shown here is derived from an EMBL/GenBank/DDBJ whole genome shotgun (WGS) entry which is preliminary data.</text>
</comment>
<dbReference type="Proteomes" id="UP000566819">
    <property type="component" value="Unassembled WGS sequence"/>
</dbReference>
<evidence type="ECO:0000256" key="1">
    <source>
        <dbReference type="ARBA" id="ARBA00004141"/>
    </source>
</evidence>
<dbReference type="AlphaFoldDB" id="A0A8H4RB30"/>
<feature type="transmembrane region" description="Helical" evidence="6">
    <location>
        <begin position="240"/>
        <end position="261"/>
    </location>
</feature>
<feature type="transmembrane region" description="Helical" evidence="6">
    <location>
        <begin position="325"/>
        <end position="346"/>
    </location>
</feature>
<evidence type="ECO:0000313" key="7">
    <source>
        <dbReference type="EMBL" id="KAF4626243.1"/>
    </source>
</evidence>
<gene>
    <name evidence="7" type="ORF">G7Y89_g11915</name>
</gene>
<dbReference type="OrthoDB" id="194139at2759"/>
<evidence type="ECO:0008006" key="9">
    <source>
        <dbReference type="Google" id="ProtNLM"/>
    </source>
</evidence>
<feature type="transmembrane region" description="Helical" evidence="6">
    <location>
        <begin position="50"/>
        <end position="66"/>
    </location>
</feature>
<evidence type="ECO:0000256" key="6">
    <source>
        <dbReference type="SAM" id="Phobius"/>
    </source>
</evidence>
<dbReference type="PANTHER" id="PTHR23507">
    <property type="entry name" value="ZGC:174356"/>
    <property type="match status" value="1"/>
</dbReference>
<reference evidence="7 8" key="1">
    <citation type="submission" date="2020-03" db="EMBL/GenBank/DDBJ databases">
        <title>Draft Genome Sequence of Cudoniella acicularis.</title>
        <authorList>
            <person name="Buettner E."/>
            <person name="Kellner H."/>
        </authorList>
    </citation>
    <scope>NUCLEOTIDE SEQUENCE [LARGE SCALE GENOMIC DNA]</scope>
    <source>
        <strain evidence="7 8">DSM 108380</strain>
    </source>
</reference>
<comment type="subcellular location">
    <subcellularLocation>
        <location evidence="1">Membrane</location>
        <topology evidence="1">Multi-pass membrane protein</topology>
    </subcellularLocation>
</comment>
<evidence type="ECO:0000256" key="4">
    <source>
        <dbReference type="ARBA" id="ARBA00023136"/>
    </source>
</evidence>
<keyword evidence="4 6" id="KW-0472">Membrane</keyword>
<dbReference type="GO" id="GO:0016020">
    <property type="term" value="C:membrane"/>
    <property type="evidence" value="ECO:0007669"/>
    <property type="project" value="UniProtKB-SubCell"/>
</dbReference>
<evidence type="ECO:0000313" key="8">
    <source>
        <dbReference type="Proteomes" id="UP000566819"/>
    </source>
</evidence>
<dbReference type="EMBL" id="JAAMPI010001192">
    <property type="protein sequence ID" value="KAF4626243.1"/>
    <property type="molecule type" value="Genomic_DNA"/>
</dbReference>
<dbReference type="PANTHER" id="PTHR23507:SF1">
    <property type="entry name" value="FI18259P1-RELATED"/>
    <property type="match status" value="1"/>
</dbReference>
<protein>
    <recommendedName>
        <fullName evidence="9">Major facilitator superfamily (MFS) profile domain-containing protein</fullName>
    </recommendedName>
</protein>
<name>A0A8H4RB30_9HELO</name>
<organism evidence="7 8">
    <name type="scientific">Cudoniella acicularis</name>
    <dbReference type="NCBI Taxonomy" id="354080"/>
    <lineage>
        <taxon>Eukaryota</taxon>
        <taxon>Fungi</taxon>
        <taxon>Dikarya</taxon>
        <taxon>Ascomycota</taxon>
        <taxon>Pezizomycotina</taxon>
        <taxon>Leotiomycetes</taxon>
        <taxon>Helotiales</taxon>
        <taxon>Tricladiaceae</taxon>
        <taxon>Cudoniella</taxon>
    </lineage>
</organism>
<sequence length="360" mass="39642">MNFTNSSTTEGADSDRESNSESFYTELNGEADTMTPAPTAKMGDPSSNKWLCCIIMFVLVLASSSLEAPTMQLLENAACHEYYHRYEPGKYLPYSHIPETECKSGPIQAYFAMLITITSVGANLVELMVQLPLGILADRRGGKLVLLLNILSAVLYWTSLAVIGFRQDLFPIWCYYIVPFFLSIGGGPRVSNAMLFTVLNDSISLEQRTTAFSLLEAVAYTTDFFAASIGSTLMSVGLSLPFICSVTCFAVASIPTLLLSGNPAATRNRPRKAQLDESPDDPGFQPLLDDVEEVRSGSTKRLSIGNRFIALFIEPWTSFPFNKTIVLCLGIFTLIAAAKTCVRFLIAYLSQRYKWNIAQV</sequence>
<dbReference type="Gene3D" id="1.20.1250.20">
    <property type="entry name" value="MFS general substrate transporter like domains"/>
    <property type="match status" value="1"/>
</dbReference>
<evidence type="ECO:0000256" key="2">
    <source>
        <dbReference type="ARBA" id="ARBA00022692"/>
    </source>
</evidence>